<dbReference type="OrthoDB" id="71307at2759"/>
<comment type="caution">
    <text evidence="3">The sequence shown here is derived from an EMBL/GenBank/DDBJ whole genome shotgun (WGS) entry which is preliminary data.</text>
</comment>
<dbReference type="Gene3D" id="1.25.40.20">
    <property type="entry name" value="Ankyrin repeat-containing domain"/>
    <property type="match status" value="1"/>
</dbReference>
<proteinExistence type="predicted"/>
<gene>
    <name evidence="3" type="ORF">TrST_g6395</name>
</gene>
<keyword evidence="1" id="KW-0677">Repeat</keyword>
<keyword evidence="2" id="KW-0040">ANK repeat</keyword>
<reference evidence="4" key="1">
    <citation type="journal article" date="2023" name="Commun. Biol.">
        <title>Genome analysis of Parmales, the sister group of diatoms, reveals the evolutionary specialization of diatoms from phago-mixotrophs to photoautotrophs.</title>
        <authorList>
            <person name="Ban H."/>
            <person name="Sato S."/>
            <person name="Yoshikawa S."/>
            <person name="Yamada K."/>
            <person name="Nakamura Y."/>
            <person name="Ichinomiya M."/>
            <person name="Sato N."/>
            <person name="Blanc-Mathieu R."/>
            <person name="Endo H."/>
            <person name="Kuwata A."/>
            <person name="Ogata H."/>
        </authorList>
    </citation>
    <scope>NUCLEOTIDE SEQUENCE [LARGE SCALE GENOMIC DNA]</scope>
    <source>
        <strain evidence="4">NIES 3701</strain>
    </source>
</reference>
<dbReference type="PANTHER" id="PTHR24180:SF45">
    <property type="entry name" value="POLY [ADP-RIBOSE] POLYMERASE TANKYRASE"/>
    <property type="match status" value="1"/>
</dbReference>
<name>A0A9W7B2H4_9STRA</name>
<dbReference type="InterPro" id="IPR002110">
    <property type="entry name" value="Ankyrin_rpt"/>
</dbReference>
<dbReference type="Proteomes" id="UP001165085">
    <property type="component" value="Unassembled WGS sequence"/>
</dbReference>
<dbReference type="SUPFAM" id="SSF48403">
    <property type="entry name" value="Ankyrin repeat"/>
    <property type="match status" value="1"/>
</dbReference>
<accession>A0A9W7B2H4</accession>
<sequence length="241" mass="26254">MSICGDMTSSGGLIRDFFWGCEELEGSNSSKPVEERGGLDVDCFCVDPANIDVHFNDVLDDFFSENGDDDVNDEEGWNESQPVLFGDDDSLPTMTALHLSCQNGNYPVVEFLCWRLEYEGGKRGGMADVNLSDRNGWTPAHFACVGKDEVAACKILKCLKKAGADLMREAGNGYTPYALVKRLGGSQEICDCLEEMGAGVFHNPGQTSFFFQKNFGEVFESGVETAKEMLMGAGGQNNEEG</sequence>
<evidence type="ECO:0000313" key="3">
    <source>
        <dbReference type="EMBL" id="GMH80325.1"/>
    </source>
</evidence>
<dbReference type="Pfam" id="PF12796">
    <property type="entry name" value="Ank_2"/>
    <property type="match status" value="1"/>
</dbReference>
<evidence type="ECO:0000313" key="4">
    <source>
        <dbReference type="Proteomes" id="UP001165085"/>
    </source>
</evidence>
<organism evidence="3 4">
    <name type="scientific">Triparma strigata</name>
    <dbReference type="NCBI Taxonomy" id="1606541"/>
    <lineage>
        <taxon>Eukaryota</taxon>
        <taxon>Sar</taxon>
        <taxon>Stramenopiles</taxon>
        <taxon>Ochrophyta</taxon>
        <taxon>Bolidophyceae</taxon>
        <taxon>Parmales</taxon>
        <taxon>Triparmaceae</taxon>
        <taxon>Triparma</taxon>
    </lineage>
</organism>
<protein>
    <submittedName>
        <fullName evidence="3">Uncharacterized protein</fullName>
    </submittedName>
</protein>
<keyword evidence="4" id="KW-1185">Reference proteome</keyword>
<evidence type="ECO:0000256" key="1">
    <source>
        <dbReference type="ARBA" id="ARBA00022737"/>
    </source>
</evidence>
<dbReference type="EMBL" id="BRXY01000243">
    <property type="protein sequence ID" value="GMH80325.1"/>
    <property type="molecule type" value="Genomic_DNA"/>
</dbReference>
<dbReference type="InterPro" id="IPR051637">
    <property type="entry name" value="Ank_repeat_dom-contain_49"/>
</dbReference>
<dbReference type="InterPro" id="IPR036770">
    <property type="entry name" value="Ankyrin_rpt-contain_sf"/>
</dbReference>
<dbReference type="PANTHER" id="PTHR24180">
    <property type="entry name" value="CYCLIN-DEPENDENT KINASE INHIBITOR 2C-RELATED"/>
    <property type="match status" value="1"/>
</dbReference>
<evidence type="ECO:0000256" key="2">
    <source>
        <dbReference type="ARBA" id="ARBA00023043"/>
    </source>
</evidence>
<dbReference type="AlphaFoldDB" id="A0A9W7B2H4"/>